<keyword evidence="9" id="KW-1185">Reference proteome</keyword>
<dbReference type="KEGG" id="mro:MROS_1251"/>
<keyword evidence="5" id="KW-0812">Transmembrane</keyword>
<evidence type="ECO:0000313" key="9">
    <source>
        <dbReference type="Proteomes" id="UP000009011"/>
    </source>
</evidence>
<dbReference type="eggNOG" id="COG1538">
    <property type="taxonomic scope" value="Bacteria"/>
</dbReference>
<dbReference type="PANTHER" id="PTHR30026:SF20">
    <property type="entry name" value="OUTER MEMBRANE PROTEIN TOLC"/>
    <property type="match status" value="1"/>
</dbReference>
<evidence type="ECO:0000256" key="2">
    <source>
        <dbReference type="ARBA" id="ARBA00007613"/>
    </source>
</evidence>
<keyword evidence="7" id="KW-0998">Cell outer membrane</keyword>
<sequence length="445" mass="49941">MKKIWLLIAMSAGLVFGQTNEKLVLDIDTAIKLALENNPNVKIARMEVNKSEEKFRETVSGYYPKIDASAQYQRYINKPVIFLPPGSPFGTTLEIGSDNSYNAAVSLSLPIFSLSLIEGTKTASLGIDIAKVNLRNTEIKTVTSVKKSFLGVLLAREYKIVMQQSLKNAQDNLENIRKLNAQGLMSDYDLLRAEVQVENLRPAVLQAENNYKLALDGLKVTIGLDASKNIDVTGELNYDENYIVPEYSAALEEVLKNNPQLEMLDKQVEISQKSVSFQKAAYYPSLAAFSNYQYQTQSNDFKFQDYKWVKTFLVGVQVQLPIFNGFKTNALVEQAEISLNQAVEQKEGFLKAIKTQISSVIYNISQAVKRIEAQSKTVEQAQKGYEIAKTRLENGLSTQLEVNDAELALRQAKLNRLQAVYDFHSALADLHELTGKSFNYEIKEN</sequence>
<dbReference type="EMBL" id="CP003557">
    <property type="protein sequence ID" value="AFN74488.1"/>
    <property type="molecule type" value="Genomic_DNA"/>
</dbReference>
<dbReference type="Gene3D" id="1.20.1600.10">
    <property type="entry name" value="Outer membrane efflux proteins (OEP)"/>
    <property type="match status" value="1"/>
</dbReference>
<dbReference type="GO" id="GO:0015562">
    <property type="term" value="F:efflux transmembrane transporter activity"/>
    <property type="evidence" value="ECO:0007669"/>
    <property type="project" value="InterPro"/>
</dbReference>
<reference evidence="8 9" key="1">
    <citation type="journal article" date="2013" name="PLoS ONE">
        <title>Genomic analysis of Melioribacter roseus, facultatively anaerobic organotrophic bacterium representing a novel deep lineage within Bacteriodetes/Chlorobi group.</title>
        <authorList>
            <person name="Kadnikov V.V."/>
            <person name="Mardanov A.V."/>
            <person name="Podosokorskaya O.A."/>
            <person name="Gavrilov S.N."/>
            <person name="Kublanov I.V."/>
            <person name="Beletsky A.V."/>
            <person name="Bonch-Osmolovskaya E.A."/>
            <person name="Ravin N.V."/>
        </authorList>
    </citation>
    <scope>NUCLEOTIDE SEQUENCE [LARGE SCALE GENOMIC DNA]</scope>
    <source>
        <strain evidence="9">JCM 17771 / P3M-2</strain>
    </source>
</reference>
<evidence type="ECO:0000256" key="7">
    <source>
        <dbReference type="ARBA" id="ARBA00023237"/>
    </source>
</evidence>
<dbReference type="PANTHER" id="PTHR30026">
    <property type="entry name" value="OUTER MEMBRANE PROTEIN TOLC"/>
    <property type="match status" value="1"/>
</dbReference>
<evidence type="ECO:0000313" key="8">
    <source>
        <dbReference type="EMBL" id="AFN74488.1"/>
    </source>
</evidence>
<dbReference type="Proteomes" id="UP000009011">
    <property type="component" value="Chromosome"/>
</dbReference>
<comment type="similarity">
    <text evidence="2">Belongs to the outer membrane factor (OMF) (TC 1.B.17) family.</text>
</comment>
<dbReference type="Pfam" id="PF02321">
    <property type="entry name" value="OEP"/>
    <property type="match status" value="2"/>
</dbReference>
<evidence type="ECO:0000256" key="1">
    <source>
        <dbReference type="ARBA" id="ARBA00004442"/>
    </source>
</evidence>
<dbReference type="STRING" id="1191523.MROS_1251"/>
<evidence type="ECO:0000256" key="3">
    <source>
        <dbReference type="ARBA" id="ARBA00022448"/>
    </source>
</evidence>
<proteinExistence type="inferred from homology"/>
<protein>
    <submittedName>
        <fullName evidence="8">Outer membrane efflux protein</fullName>
    </submittedName>
</protein>
<name>I6ZZT3_MELRP</name>
<keyword evidence="6" id="KW-0472">Membrane</keyword>
<dbReference type="OrthoDB" id="367883at2"/>
<comment type="subcellular location">
    <subcellularLocation>
        <location evidence="1">Cell outer membrane</location>
    </subcellularLocation>
</comment>
<dbReference type="GO" id="GO:1990281">
    <property type="term" value="C:efflux pump complex"/>
    <property type="evidence" value="ECO:0007669"/>
    <property type="project" value="TreeGrafter"/>
</dbReference>
<dbReference type="InterPro" id="IPR051906">
    <property type="entry name" value="TolC-like"/>
</dbReference>
<dbReference type="GO" id="GO:0015288">
    <property type="term" value="F:porin activity"/>
    <property type="evidence" value="ECO:0007669"/>
    <property type="project" value="TreeGrafter"/>
</dbReference>
<dbReference type="InterPro" id="IPR003423">
    <property type="entry name" value="OMP_efflux"/>
</dbReference>
<dbReference type="RefSeq" id="WP_014855923.1">
    <property type="nucleotide sequence ID" value="NC_018178.1"/>
</dbReference>
<gene>
    <name evidence="8" type="ordered locus">MROS_1251</name>
</gene>
<evidence type="ECO:0000256" key="4">
    <source>
        <dbReference type="ARBA" id="ARBA00022452"/>
    </source>
</evidence>
<organism evidence="8 9">
    <name type="scientific">Melioribacter roseus (strain DSM 23840 / JCM 17771 / VKM B-2668 / P3M-2)</name>
    <dbReference type="NCBI Taxonomy" id="1191523"/>
    <lineage>
        <taxon>Bacteria</taxon>
        <taxon>Pseudomonadati</taxon>
        <taxon>Ignavibacteriota</taxon>
        <taxon>Ignavibacteria</taxon>
        <taxon>Ignavibacteriales</taxon>
        <taxon>Melioribacteraceae</taxon>
        <taxon>Melioribacter</taxon>
    </lineage>
</organism>
<dbReference type="AlphaFoldDB" id="I6ZZT3"/>
<dbReference type="HOGENOM" id="CLU_012817_10_0_10"/>
<keyword evidence="3" id="KW-0813">Transport</keyword>
<dbReference type="GO" id="GO:0009279">
    <property type="term" value="C:cell outer membrane"/>
    <property type="evidence" value="ECO:0007669"/>
    <property type="project" value="UniProtKB-SubCell"/>
</dbReference>
<accession>I6ZZT3</accession>
<evidence type="ECO:0000256" key="5">
    <source>
        <dbReference type="ARBA" id="ARBA00022692"/>
    </source>
</evidence>
<dbReference type="PATRIC" id="fig|1191523.3.peg.1329"/>
<dbReference type="SUPFAM" id="SSF56954">
    <property type="entry name" value="Outer membrane efflux proteins (OEP)"/>
    <property type="match status" value="1"/>
</dbReference>
<keyword evidence="4" id="KW-1134">Transmembrane beta strand</keyword>
<evidence type="ECO:0000256" key="6">
    <source>
        <dbReference type="ARBA" id="ARBA00023136"/>
    </source>
</evidence>